<dbReference type="AlphaFoldDB" id="A0A191TDH6"/>
<organism evidence="2">
    <name type="scientific">Bacillus cereus</name>
    <dbReference type="NCBI Taxonomy" id="1396"/>
    <lineage>
        <taxon>Bacteria</taxon>
        <taxon>Bacillati</taxon>
        <taxon>Bacillota</taxon>
        <taxon>Bacilli</taxon>
        <taxon>Bacillales</taxon>
        <taxon>Bacillaceae</taxon>
        <taxon>Bacillus</taxon>
        <taxon>Bacillus cereus group</taxon>
    </lineage>
</organism>
<dbReference type="SUPFAM" id="SSF56349">
    <property type="entry name" value="DNA breaking-rejoining enzymes"/>
    <property type="match status" value="1"/>
</dbReference>
<accession>A0A191TDH6</accession>
<sequence length="726" mass="85271">MIYKNCWRGWSKYMSTIINDVPNNEWYYKLKEKIDGKILQLKDPRGIFLLDKLDERNLKYFMNTCVNKPWANHLLLGILTLADKNLDSHTIRTTLTSINPKLHDIFIAFNLNDMSEFNVEEHMYNYLNGTIHPEHSNSMRATFFKRYNVIAHQPRKWLTHKFSIKQKEYFEQFIFPIPSFQSSDFSFAKLAKEQAQNNRKDETDAIVPLLPKIRSEAHFRWNQIKRIYESFQNAIKRAKEQNLSLPLEFHYEEPTRIGERFYFCLWDKPSFILHHQDQFAETIVKQAQKRKLTYSKENNLYFLEFVKSESIHGGDEVEGIWFTDLVENDVIGNCFQNATEEEIEQKQEFLKFWGYMDMNSESKSPPFASGHKDVLSSSIFLARNRKNVKGIFFDVASLYVGCTFGLLAIDILTTTGARINELLQISNTKQCIQTKMVKERLHYSFYAIPKGRDGVEEFYVSKQTMQIIQTVSRMLKAHYRGNIPSVEYRHDRKHLFPELKPYYFQYNHKAFKVHAVYACIRFLLHGLRFETQSGSPVIIKTHLLRHAFATEAVQRQKMPIDILAKILHQRDLTVTEYYSAPTPSQIAESVGELQDVISSYVDIDDALLRSPKQLQKELTEYSEKVGVFNNVLGGTCVTDYVCPTKMACLGCKAKIPQPEQEHELLEVIKVAEDMEKRFKKIGLEIEVRKAKEMRKQAKIELKEIDLIKKYREEQRYEPVIKSNTFW</sequence>
<dbReference type="InterPro" id="IPR013762">
    <property type="entry name" value="Integrase-like_cat_sf"/>
</dbReference>
<name>A0A191TDH6_BACCE</name>
<evidence type="ECO:0000313" key="2">
    <source>
        <dbReference type="EMBL" id="ANI86421.1"/>
    </source>
</evidence>
<proteinExistence type="predicted"/>
<reference evidence="2" key="1">
    <citation type="journal article" date="2016" name="Front. Microbiol.">
        <title>Probiotic Bacillus cereus Strains, a Potential Risk for Public Health in China.</title>
        <authorList>
            <person name="Zhu K."/>
            <person name="Holzel C.S."/>
            <person name="Cui Y."/>
            <person name="Mayer R."/>
            <person name="Wang Y."/>
            <person name="Dietrich R."/>
            <person name="Didier A."/>
            <person name="Bassitta R."/>
            <person name="Martlbauer E."/>
            <person name="Ding S."/>
        </authorList>
    </citation>
    <scope>NUCLEOTIDE SEQUENCE</scope>
    <source>
        <strain evidence="2">9i</strain>
    </source>
</reference>
<keyword evidence="1" id="KW-0233">DNA recombination</keyword>
<dbReference type="GO" id="GO:0006310">
    <property type="term" value="P:DNA recombination"/>
    <property type="evidence" value="ECO:0007669"/>
    <property type="project" value="UniProtKB-KW"/>
</dbReference>
<dbReference type="EMBL" id="KX091844">
    <property type="protein sequence ID" value="ANI86421.1"/>
    <property type="molecule type" value="Genomic_DNA"/>
</dbReference>
<dbReference type="InterPro" id="IPR011010">
    <property type="entry name" value="DNA_brk_join_enz"/>
</dbReference>
<dbReference type="Gene3D" id="1.10.443.10">
    <property type="entry name" value="Intergrase catalytic core"/>
    <property type="match status" value="1"/>
</dbReference>
<evidence type="ECO:0000256" key="1">
    <source>
        <dbReference type="ARBA" id="ARBA00023172"/>
    </source>
</evidence>
<dbReference type="GO" id="GO:0015074">
    <property type="term" value="P:DNA integration"/>
    <property type="evidence" value="ECO:0007669"/>
    <property type="project" value="InterPro"/>
</dbReference>
<dbReference type="GO" id="GO:0003677">
    <property type="term" value="F:DNA binding"/>
    <property type="evidence" value="ECO:0007669"/>
    <property type="project" value="InterPro"/>
</dbReference>
<protein>
    <submittedName>
        <fullName evidence="2">Integrase</fullName>
    </submittedName>
</protein>